<evidence type="ECO:0000256" key="3">
    <source>
        <dbReference type="ARBA" id="ARBA00023004"/>
    </source>
</evidence>
<dbReference type="GO" id="GO:0046872">
    <property type="term" value="F:metal ion binding"/>
    <property type="evidence" value="ECO:0007669"/>
    <property type="project" value="UniProtKB-KW"/>
</dbReference>
<feature type="domain" description="Elp3/MiaA/NifB-like radical SAM core" evidence="5">
    <location>
        <begin position="26"/>
        <end position="220"/>
    </location>
</feature>
<dbReference type="AlphaFoldDB" id="A0A644VCM8"/>
<accession>A0A644VCM8</accession>
<dbReference type="InterPro" id="IPR007197">
    <property type="entry name" value="rSAM"/>
</dbReference>
<proteinExistence type="predicted"/>
<keyword evidence="1" id="KW-0949">S-adenosyl-L-methionine</keyword>
<dbReference type="InterPro" id="IPR006638">
    <property type="entry name" value="Elp3/MiaA/NifB-like_rSAM"/>
</dbReference>
<sequence length="284" mass="31207">MGSAVTPWQIRQENFAPKLFISRPYDTESISVTGACCALKCAHCGGHYLCKMTDLAAIKTQEDVKGTSCLISGGCDRSGKVQIMPYLESLKNIKGNRRYNFHTGLLSEIEIKALAPLADVVSFDFLGDTDTIKDTLKLNKTVEDYANCYKMLRKYCAHVAPHICIGLHGGKIGGEYEAVKVLKKLGLEQLIFIVLIPTPETEYAKVEPPALEEVIKFLTWARQELPRIPLTLGCMRPGGKYRAALDVAAVECGINGIVQPVRAAVKKAEELGLTIEENKECCVL</sequence>
<dbReference type="InterPro" id="IPR013785">
    <property type="entry name" value="Aldolase_TIM"/>
</dbReference>
<name>A0A644VCM8_9ZZZZ</name>
<dbReference type="GO" id="GO:0003824">
    <property type="term" value="F:catalytic activity"/>
    <property type="evidence" value="ECO:0007669"/>
    <property type="project" value="InterPro"/>
</dbReference>
<dbReference type="SFLD" id="SFLDS00029">
    <property type="entry name" value="Radical_SAM"/>
    <property type="match status" value="1"/>
</dbReference>
<dbReference type="GO" id="GO:0051536">
    <property type="term" value="F:iron-sulfur cluster binding"/>
    <property type="evidence" value="ECO:0007669"/>
    <property type="project" value="UniProtKB-KW"/>
</dbReference>
<dbReference type="PANTHER" id="PTHR43288">
    <property type="entry name" value="BIOTIN SYNTHASE-RELATED PROTEIN, RADICAL SAM SUPERFAMILY"/>
    <property type="match status" value="1"/>
</dbReference>
<reference evidence="6" key="1">
    <citation type="submission" date="2019-08" db="EMBL/GenBank/DDBJ databases">
        <authorList>
            <person name="Kucharzyk K."/>
            <person name="Murdoch R.W."/>
            <person name="Higgins S."/>
            <person name="Loffler F."/>
        </authorList>
    </citation>
    <scope>NUCLEOTIDE SEQUENCE</scope>
</reference>
<keyword evidence="2" id="KW-0479">Metal-binding</keyword>
<dbReference type="SUPFAM" id="SSF102114">
    <property type="entry name" value="Radical SAM enzymes"/>
    <property type="match status" value="1"/>
</dbReference>
<dbReference type="PANTHER" id="PTHR43288:SF2">
    <property type="entry name" value="RADICAL SAM CORE DOMAIN-CONTAINING PROTEIN"/>
    <property type="match status" value="1"/>
</dbReference>
<gene>
    <name evidence="6" type="ORF">SDC9_35145</name>
</gene>
<protein>
    <recommendedName>
        <fullName evidence="5">Elp3/MiaA/NifB-like radical SAM core domain-containing protein</fullName>
    </recommendedName>
</protein>
<evidence type="ECO:0000256" key="1">
    <source>
        <dbReference type="ARBA" id="ARBA00022691"/>
    </source>
</evidence>
<dbReference type="InterPro" id="IPR058240">
    <property type="entry name" value="rSAM_sf"/>
</dbReference>
<dbReference type="SMART" id="SM00729">
    <property type="entry name" value="Elp3"/>
    <property type="match status" value="1"/>
</dbReference>
<evidence type="ECO:0000256" key="2">
    <source>
        <dbReference type="ARBA" id="ARBA00022723"/>
    </source>
</evidence>
<organism evidence="6">
    <name type="scientific">bioreactor metagenome</name>
    <dbReference type="NCBI Taxonomy" id="1076179"/>
    <lineage>
        <taxon>unclassified sequences</taxon>
        <taxon>metagenomes</taxon>
        <taxon>ecological metagenomes</taxon>
    </lineage>
</organism>
<dbReference type="EMBL" id="VSSQ01000273">
    <property type="protein sequence ID" value="MPL89114.1"/>
    <property type="molecule type" value="Genomic_DNA"/>
</dbReference>
<dbReference type="SFLD" id="SFLDG01113">
    <property type="entry name" value="Uncharacterised_Radical_SAM_Su"/>
    <property type="match status" value="1"/>
</dbReference>
<keyword evidence="4" id="KW-0411">Iron-sulfur</keyword>
<evidence type="ECO:0000313" key="6">
    <source>
        <dbReference type="EMBL" id="MPL89114.1"/>
    </source>
</evidence>
<dbReference type="Gene3D" id="3.20.20.70">
    <property type="entry name" value="Aldolase class I"/>
    <property type="match status" value="1"/>
</dbReference>
<keyword evidence="3" id="KW-0408">Iron</keyword>
<evidence type="ECO:0000256" key="4">
    <source>
        <dbReference type="ARBA" id="ARBA00023014"/>
    </source>
</evidence>
<evidence type="ECO:0000259" key="5">
    <source>
        <dbReference type="SMART" id="SM00729"/>
    </source>
</evidence>
<comment type="caution">
    <text evidence="6">The sequence shown here is derived from an EMBL/GenBank/DDBJ whole genome shotgun (WGS) entry which is preliminary data.</text>
</comment>